<feature type="transmembrane region" description="Helical" evidence="9">
    <location>
        <begin position="299"/>
        <end position="323"/>
    </location>
</feature>
<evidence type="ECO:0000313" key="13">
    <source>
        <dbReference type="EMBL" id="WZW98099.1"/>
    </source>
</evidence>
<keyword evidence="5 10" id="KW-0762">Sugar transport</keyword>
<comment type="similarity">
    <text evidence="2 10">Belongs to the binding-protein-dependent transport system permease family. MalFG subfamily.</text>
</comment>
<evidence type="ECO:0000256" key="1">
    <source>
        <dbReference type="ARBA" id="ARBA00004651"/>
    </source>
</evidence>
<dbReference type="SUPFAM" id="SSF160964">
    <property type="entry name" value="MalF N-terminal region-like"/>
    <property type="match status" value="1"/>
</dbReference>
<dbReference type="RefSeq" id="WP_342372237.1">
    <property type="nucleotide sequence ID" value="NZ_CP115965.1"/>
</dbReference>
<feature type="transmembrane region" description="Helical" evidence="9">
    <location>
        <begin position="500"/>
        <end position="522"/>
    </location>
</feature>
<dbReference type="InterPro" id="IPR000515">
    <property type="entry name" value="MetI-like"/>
</dbReference>
<evidence type="ECO:0000259" key="12">
    <source>
        <dbReference type="PROSITE" id="PS50928"/>
    </source>
</evidence>
<protein>
    <recommendedName>
        <fullName evidence="10">Maltose/maltodextrin transport system permease protein</fullName>
    </recommendedName>
</protein>
<feature type="transmembrane region" description="Helical" evidence="9">
    <location>
        <begin position="335"/>
        <end position="355"/>
    </location>
</feature>
<evidence type="ECO:0000256" key="4">
    <source>
        <dbReference type="ARBA" id="ARBA00022475"/>
    </source>
</evidence>
<keyword evidence="14" id="KW-1185">Reference proteome</keyword>
<feature type="transmembrane region" description="Helical" evidence="9">
    <location>
        <begin position="387"/>
        <end position="410"/>
    </location>
</feature>
<feature type="transmembrane region" description="Helical" evidence="9">
    <location>
        <begin position="31"/>
        <end position="52"/>
    </location>
</feature>
<feature type="transmembrane region" description="Helical" evidence="9">
    <location>
        <begin position="431"/>
        <end position="453"/>
    </location>
</feature>
<dbReference type="Gene3D" id="1.20.58.370">
    <property type="entry name" value="MalF N-terminal region-like"/>
    <property type="match status" value="1"/>
</dbReference>
<dbReference type="InterPro" id="IPR035277">
    <property type="entry name" value="MalF_N"/>
</dbReference>
<evidence type="ECO:0000256" key="6">
    <source>
        <dbReference type="ARBA" id="ARBA00022692"/>
    </source>
</evidence>
<feature type="transmembrane region" description="Helical" evidence="9">
    <location>
        <begin position="88"/>
        <end position="109"/>
    </location>
</feature>
<dbReference type="Pfam" id="PF00528">
    <property type="entry name" value="BPD_transp_1"/>
    <property type="match status" value="1"/>
</dbReference>
<evidence type="ECO:0000256" key="7">
    <source>
        <dbReference type="ARBA" id="ARBA00022989"/>
    </source>
</evidence>
<evidence type="ECO:0000256" key="5">
    <source>
        <dbReference type="ARBA" id="ARBA00022597"/>
    </source>
</evidence>
<keyword evidence="3 9" id="KW-0813">Transport</keyword>
<dbReference type="InterPro" id="IPR035906">
    <property type="entry name" value="MetI-like_sf"/>
</dbReference>
<feature type="transmembrane region" description="Helical" evidence="9">
    <location>
        <begin position="58"/>
        <end position="76"/>
    </location>
</feature>
<dbReference type="Proteomes" id="UP001434337">
    <property type="component" value="Chromosome"/>
</dbReference>
<keyword evidence="8 9" id="KW-0472">Membrane</keyword>
<evidence type="ECO:0000256" key="11">
    <source>
        <dbReference type="SAM" id="MobiDB-lite"/>
    </source>
</evidence>
<evidence type="ECO:0000256" key="10">
    <source>
        <dbReference type="RuleBase" id="RU367050"/>
    </source>
</evidence>
<reference evidence="13 14" key="1">
    <citation type="journal article" date="2023" name="Environ Microbiome">
        <title>A coral-associated actinobacterium mitigates coral bleaching under heat stress.</title>
        <authorList>
            <person name="Li J."/>
            <person name="Zou Y."/>
            <person name="Li Q."/>
            <person name="Zhang J."/>
            <person name="Bourne D.G."/>
            <person name="Lyu Y."/>
            <person name="Liu C."/>
            <person name="Zhang S."/>
        </authorList>
    </citation>
    <scope>NUCLEOTIDE SEQUENCE [LARGE SCALE GENOMIC DNA]</scope>
    <source>
        <strain evidence="13 14">SCSIO 13291</strain>
    </source>
</reference>
<organism evidence="13 14">
    <name type="scientific">Propioniciclava soli</name>
    <dbReference type="NCBI Taxonomy" id="2775081"/>
    <lineage>
        <taxon>Bacteria</taxon>
        <taxon>Bacillati</taxon>
        <taxon>Actinomycetota</taxon>
        <taxon>Actinomycetes</taxon>
        <taxon>Propionibacteriales</taxon>
        <taxon>Propionibacteriaceae</taxon>
        <taxon>Propioniciclava</taxon>
    </lineage>
</organism>
<evidence type="ECO:0000256" key="3">
    <source>
        <dbReference type="ARBA" id="ARBA00022448"/>
    </source>
</evidence>
<comment type="subcellular location">
    <subcellularLocation>
        <location evidence="1 9">Cell membrane</location>
        <topology evidence="1 9">Multi-pass membrane protein</topology>
    </subcellularLocation>
</comment>
<proteinExistence type="inferred from homology"/>
<keyword evidence="4 10" id="KW-1003">Cell membrane</keyword>
<name>A0ABZ3C7A8_9ACTN</name>
<dbReference type="SUPFAM" id="SSF161098">
    <property type="entry name" value="MetI-like"/>
    <property type="match status" value="1"/>
</dbReference>
<evidence type="ECO:0000256" key="9">
    <source>
        <dbReference type="RuleBase" id="RU363032"/>
    </source>
</evidence>
<dbReference type="Gene3D" id="1.10.3720.10">
    <property type="entry name" value="MetI-like"/>
    <property type="match status" value="1"/>
</dbReference>
<dbReference type="Pfam" id="PF16296">
    <property type="entry name" value="TM_PBP2_N"/>
    <property type="match status" value="1"/>
</dbReference>
<keyword evidence="7 9" id="KW-1133">Transmembrane helix</keyword>
<feature type="domain" description="ABC transmembrane type-1" evidence="12">
    <location>
        <begin position="300"/>
        <end position="521"/>
    </location>
</feature>
<comment type="function">
    <text evidence="10">Part of the ABC transporter complex MalEFGK involved in maltose/maltodextrin import. Probably responsible for the translocation of the substrate across the membrane.</text>
</comment>
<dbReference type="InterPro" id="IPR032550">
    <property type="entry name" value="TM_PBP2_N"/>
</dbReference>
<accession>A0ABZ3C7A8</accession>
<dbReference type="PROSITE" id="PS50928">
    <property type="entry name" value="ABC_TM1"/>
    <property type="match status" value="1"/>
</dbReference>
<evidence type="ECO:0000313" key="14">
    <source>
        <dbReference type="Proteomes" id="UP001434337"/>
    </source>
</evidence>
<dbReference type="EMBL" id="CP115965">
    <property type="protein sequence ID" value="WZW98099.1"/>
    <property type="molecule type" value="Genomic_DNA"/>
</dbReference>
<feature type="region of interest" description="Disordered" evidence="11">
    <location>
        <begin position="1"/>
        <end position="22"/>
    </location>
</feature>
<dbReference type="Gene3D" id="3.10.650.10">
    <property type="entry name" value="MalF N-terminal region-like"/>
    <property type="match status" value="1"/>
</dbReference>
<sequence length="532" mass="58071">MSTDTQPPEAPPTSTSAPQLSHARDLSRPGFYVKLVLMMLVNAFGLYGIMAAFGQEQWVILAVLVVTLVVADYVYFSKRSIPAKYLMPGLVFLLVYQIYVMANTAVVAFTNYGDGHNDLKGPAITQILKTSDRRLDGTPTYPVTVVDVNGSLGFAVVEDDEVLVGTQEDPLEPVTGAVESGGRVTQVPGASVLPLAEIQQRQNEVLDLRVSVSDDPDDGWLRTDNGTTAYQARSVLRYDEAADTFTAENGTVYTADPAQGLYVAPDGTSLSPGWRVFVGTDNFTRMFTDSRLQGPFLSILLWTFAFAILSVLTTFALGLLLAVVFNDERVKGRRFYRAMFILPYAFPGFLAALVWKGMLNQNFGIINQTLLNGATINWLGDGTLAKLSILGVNLWLGFPYMFLICTGALQSIPGELTEAGIMDGAGPWRRFWNLTLPLLMVSVAPLLIASFAFNFNNFSLIYMLTGGGPNYPGAPLIIGETDILISMVYSVAFESGVRQFGLASALSILIFVVVGFISWLGFRQTRKLEEII</sequence>
<dbReference type="PANTHER" id="PTHR47314:SF1">
    <property type="entry name" value="MALTOSE_MALTODEXTRIN TRANSPORT SYSTEM PERMEASE PROTEIN MALF"/>
    <property type="match status" value="1"/>
</dbReference>
<keyword evidence="6 9" id="KW-0812">Transmembrane</keyword>
<evidence type="ECO:0000256" key="8">
    <source>
        <dbReference type="ARBA" id="ARBA00023136"/>
    </source>
</evidence>
<evidence type="ECO:0000256" key="2">
    <source>
        <dbReference type="ARBA" id="ARBA00009047"/>
    </source>
</evidence>
<dbReference type="PANTHER" id="PTHR47314">
    <property type="entry name" value="MALTOSE/MALTODEXTRIN TRANSPORT SYSTEM PERMEASE PROTEIN MALF"/>
    <property type="match status" value="1"/>
</dbReference>
<gene>
    <name evidence="13" type="ORF">PCC79_14570</name>
</gene>
<dbReference type="CDD" id="cd06261">
    <property type="entry name" value="TM_PBP2"/>
    <property type="match status" value="1"/>
</dbReference>